<feature type="transmembrane region" description="Helical" evidence="1">
    <location>
        <begin position="21"/>
        <end position="40"/>
    </location>
</feature>
<keyword evidence="3" id="KW-1185">Reference proteome</keyword>
<dbReference type="STRING" id="1229727.Ga0080559_TMP3921"/>
<gene>
    <name evidence="2" type="ORF">Ga0080559_TMP3921</name>
</gene>
<proteinExistence type="predicted"/>
<evidence type="ECO:0000313" key="3">
    <source>
        <dbReference type="Proteomes" id="UP000186559"/>
    </source>
</evidence>
<name>A0A1U7D964_9RHOB</name>
<dbReference type="AlphaFoldDB" id="A0A1U7D964"/>
<dbReference type="EMBL" id="CP014796">
    <property type="protein sequence ID" value="APX24717.1"/>
    <property type="molecule type" value="Genomic_DNA"/>
</dbReference>
<organism evidence="2 3">
    <name type="scientific">Salipiger profundus</name>
    <dbReference type="NCBI Taxonomy" id="1229727"/>
    <lineage>
        <taxon>Bacteria</taxon>
        <taxon>Pseudomonadati</taxon>
        <taxon>Pseudomonadota</taxon>
        <taxon>Alphaproteobacteria</taxon>
        <taxon>Rhodobacterales</taxon>
        <taxon>Roseobacteraceae</taxon>
        <taxon>Salipiger</taxon>
    </lineage>
</organism>
<evidence type="ECO:0000256" key="1">
    <source>
        <dbReference type="SAM" id="Phobius"/>
    </source>
</evidence>
<dbReference type="RefSeq" id="WP_076624504.1">
    <property type="nucleotide sequence ID" value="NZ_BMEW01000001.1"/>
</dbReference>
<accession>A0A1U7D964</accession>
<dbReference type="KEGG" id="tpro:Ga0080559_TMP3921"/>
<keyword evidence="1" id="KW-0812">Transmembrane</keyword>
<keyword evidence="1" id="KW-1133">Transmembrane helix</keyword>
<dbReference type="PANTHER" id="PTHR38831">
    <property type="entry name" value="TYPE II SECRETION SYSTEM PROTEIN K"/>
    <property type="match status" value="1"/>
</dbReference>
<dbReference type="GO" id="GO:0016020">
    <property type="term" value="C:membrane"/>
    <property type="evidence" value="ECO:0007669"/>
    <property type="project" value="InterPro"/>
</dbReference>
<protein>
    <submittedName>
        <fullName evidence="2">Type II secretion system protein K (GspK)</fullName>
    </submittedName>
</protein>
<dbReference type="Proteomes" id="UP000186559">
    <property type="component" value="Chromosome"/>
</dbReference>
<evidence type="ECO:0000313" key="2">
    <source>
        <dbReference type="EMBL" id="APX24717.1"/>
    </source>
</evidence>
<keyword evidence="1" id="KW-0472">Membrane</keyword>
<reference evidence="2 3" key="1">
    <citation type="submission" date="2016-03" db="EMBL/GenBank/DDBJ databases">
        <title>Deep-sea bacteria in the southern Pacific.</title>
        <authorList>
            <person name="Tang K."/>
        </authorList>
    </citation>
    <scope>NUCLEOTIDE SEQUENCE [LARGE SCALE GENOMIC DNA]</scope>
    <source>
        <strain evidence="2 3">JLT2016</strain>
    </source>
</reference>
<dbReference type="GO" id="GO:0009306">
    <property type="term" value="P:protein secretion"/>
    <property type="evidence" value="ECO:0007669"/>
    <property type="project" value="InterPro"/>
</dbReference>
<dbReference type="InterPro" id="IPR005628">
    <property type="entry name" value="GspK"/>
</dbReference>
<sequence length="299" mass="31629">MAGTDHRHRFWRPTRAGQRGLALVMVLWTAVILALVAGSVTRLSRGDLQLVRNVTDATHAELAADAGLRRALYEIAAAPGTWRTDGGIYGWRFGDAELRVEVSDELGRIDINQASEALLAGLFDAAGAADPERIAAATTAYREARRTEAARVGGTGLRPASAFSGVGDLGNVPGIAPELLEQIAPVVTVYTGRARPVLASAPPLVRLAMDATASTLQTPFSAPGRAMSQLTETPALLVTPPGAPVRGSGLYRIHAEALASGGAHFTREAVVALKSRAAPVPFEVRLWRPGPRRLFDLPK</sequence>
<dbReference type="PANTHER" id="PTHR38831:SF2">
    <property type="entry name" value="TYPE II SECRETION SYSTEM PROTEIN K"/>
    <property type="match status" value="1"/>
</dbReference>